<dbReference type="EMBL" id="BLAE01000028">
    <property type="protein sequence ID" value="GES11278.1"/>
    <property type="molecule type" value="Genomic_DNA"/>
</dbReference>
<evidence type="ECO:0000313" key="1">
    <source>
        <dbReference type="EMBL" id="GES11278.1"/>
    </source>
</evidence>
<dbReference type="Proteomes" id="UP000331127">
    <property type="component" value="Unassembled WGS sequence"/>
</dbReference>
<protein>
    <submittedName>
        <fullName evidence="1">Uncharacterized protein</fullName>
    </submittedName>
</protein>
<organism evidence="1 2">
    <name type="scientific">Acrocarpospora macrocephala</name>
    <dbReference type="NCBI Taxonomy" id="150177"/>
    <lineage>
        <taxon>Bacteria</taxon>
        <taxon>Bacillati</taxon>
        <taxon>Actinomycetota</taxon>
        <taxon>Actinomycetes</taxon>
        <taxon>Streptosporangiales</taxon>
        <taxon>Streptosporangiaceae</taxon>
        <taxon>Acrocarpospora</taxon>
    </lineage>
</organism>
<keyword evidence="2" id="KW-1185">Reference proteome</keyword>
<sequence>MARMSAEAPAWRSAATWIYTHSVFLDDWHEHDSLLSEGQRLVLARLELHPVGRGLDLWMESTADGLLPIVLVSLSPMDANLEILAAGIHVLDGRIQADRLHNQLFTLPDTPTSLGMEAAGPAEEVAARAVEWIAALVCRAVDRYEWVHQGVIYAERYVFSDTGENLCQMYNPRLPRLGSVKPLSRPGMCAAGGGSKRKASEHRIA</sequence>
<comment type="caution">
    <text evidence="1">The sequence shown here is derived from an EMBL/GenBank/DDBJ whole genome shotgun (WGS) entry which is preliminary data.</text>
</comment>
<name>A0A5M3WZ05_9ACTN</name>
<reference evidence="1 2" key="1">
    <citation type="submission" date="2019-10" db="EMBL/GenBank/DDBJ databases">
        <title>Whole genome shotgun sequence of Acrocarpospora macrocephala NBRC 16266.</title>
        <authorList>
            <person name="Ichikawa N."/>
            <person name="Kimura A."/>
            <person name="Kitahashi Y."/>
            <person name="Komaki H."/>
            <person name="Oguchi A."/>
        </authorList>
    </citation>
    <scope>NUCLEOTIDE SEQUENCE [LARGE SCALE GENOMIC DNA]</scope>
    <source>
        <strain evidence="1 2">NBRC 16266</strain>
    </source>
</reference>
<dbReference type="AlphaFoldDB" id="A0A5M3WZ05"/>
<gene>
    <name evidence="1" type="ORF">Amac_048750</name>
</gene>
<proteinExistence type="predicted"/>
<evidence type="ECO:0000313" key="2">
    <source>
        <dbReference type="Proteomes" id="UP000331127"/>
    </source>
</evidence>
<accession>A0A5M3WZ05</accession>